<protein>
    <recommendedName>
        <fullName evidence="5">Histone H2A/H2B/H3 domain-containing protein</fullName>
    </recommendedName>
</protein>
<dbReference type="InterPro" id="IPR009072">
    <property type="entry name" value="Histone-fold"/>
</dbReference>
<gene>
    <name evidence="3" type="ORF">FD755_021951</name>
</gene>
<dbReference type="SMART" id="SM00427">
    <property type="entry name" value="H2B"/>
    <property type="match status" value="1"/>
</dbReference>
<organism evidence="3 4">
    <name type="scientific">Muntiacus reevesi</name>
    <name type="common">Reeves' muntjac</name>
    <name type="synonym">Cervus reevesi</name>
    <dbReference type="NCBI Taxonomy" id="9886"/>
    <lineage>
        <taxon>Eukaryota</taxon>
        <taxon>Metazoa</taxon>
        <taxon>Chordata</taxon>
        <taxon>Craniata</taxon>
        <taxon>Vertebrata</taxon>
        <taxon>Euteleostomi</taxon>
        <taxon>Mammalia</taxon>
        <taxon>Eutheria</taxon>
        <taxon>Laurasiatheria</taxon>
        <taxon>Artiodactyla</taxon>
        <taxon>Ruminantia</taxon>
        <taxon>Pecora</taxon>
        <taxon>Cervidae</taxon>
        <taxon>Muntiacinae</taxon>
        <taxon>Muntiacus</taxon>
    </lineage>
</organism>
<dbReference type="GO" id="GO:0003677">
    <property type="term" value="F:DNA binding"/>
    <property type="evidence" value="ECO:0007669"/>
    <property type="project" value="InterPro"/>
</dbReference>
<sequence>QGAQGRSPGDKKSRRHSWRAPQISISSKAMSIMNSFVNHVFERLAGEGAGLTAMHLRLLGDPAKRAMSKGTKAAAKYASSK</sequence>
<evidence type="ECO:0000313" key="3">
    <source>
        <dbReference type="EMBL" id="KAB0355443.1"/>
    </source>
</evidence>
<dbReference type="GO" id="GO:0046982">
    <property type="term" value="F:protein heterodimerization activity"/>
    <property type="evidence" value="ECO:0007669"/>
    <property type="project" value="InterPro"/>
</dbReference>
<feature type="non-terminal residue" evidence="3">
    <location>
        <position position="1"/>
    </location>
</feature>
<evidence type="ECO:0000313" key="4">
    <source>
        <dbReference type="Proteomes" id="UP000326062"/>
    </source>
</evidence>
<comment type="similarity">
    <text evidence="1">Belongs to the histone H2B family.</text>
</comment>
<proteinExistence type="inferred from homology"/>
<accession>A0A5N3W531</accession>
<evidence type="ECO:0008006" key="5">
    <source>
        <dbReference type="Google" id="ProtNLM"/>
    </source>
</evidence>
<dbReference type="AlphaFoldDB" id="A0A5N3W531"/>
<dbReference type="Gene3D" id="1.10.20.10">
    <property type="entry name" value="Histone, subunit A"/>
    <property type="match status" value="1"/>
</dbReference>
<dbReference type="GO" id="GO:0000786">
    <property type="term" value="C:nucleosome"/>
    <property type="evidence" value="ECO:0007669"/>
    <property type="project" value="InterPro"/>
</dbReference>
<name>A0A5N3W531_MUNRE</name>
<dbReference type="SUPFAM" id="SSF47113">
    <property type="entry name" value="Histone-fold"/>
    <property type="match status" value="1"/>
</dbReference>
<dbReference type="PANTHER" id="PTHR23428">
    <property type="entry name" value="HISTONE H2B"/>
    <property type="match status" value="1"/>
</dbReference>
<dbReference type="EMBL" id="VCEB01000021">
    <property type="protein sequence ID" value="KAB0355443.1"/>
    <property type="molecule type" value="Genomic_DNA"/>
</dbReference>
<reference evidence="3 4" key="1">
    <citation type="submission" date="2019-06" db="EMBL/GenBank/DDBJ databases">
        <title>Discovery of a novel chromosome fission-fusion reversal in muntjac.</title>
        <authorList>
            <person name="Mudd A.B."/>
            <person name="Bredeson J.V."/>
            <person name="Baum R."/>
            <person name="Hockemeyer D."/>
            <person name="Rokhsar D.S."/>
        </authorList>
    </citation>
    <scope>NUCLEOTIDE SEQUENCE [LARGE SCALE GENOMIC DNA]</scope>
    <source>
        <strain evidence="3">UCam_UCB_Mr</strain>
        <tissue evidence="3">Fibroblast cell line</tissue>
    </source>
</reference>
<evidence type="ECO:0000256" key="2">
    <source>
        <dbReference type="SAM" id="MobiDB-lite"/>
    </source>
</evidence>
<dbReference type="InterPro" id="IPR000558">
    <property type="entry name" value="Histone_H2B"/>
</dbReference>
<dbReference type="GO" id="GO:0030527">
    <property type="term" value="F:structural constituent of chromatin"/>
    <property type="evidence" value="ECO:0007669"/>
    <property type="project" value="InterPro"/>
</dbReference>
<dbReference type="Proteomes" id="UP000326062">
    <property type="component" value="Chromosome 18"/>
</dbReference>
<evidence type="ECO:0000256" key="1">
    <source>
        <dbReference type="ARBA" id="ARBA00006846"/>
    </source>
</evidence>
<feature type="region of interest" description="Disordered" evidence="2">
    <location>
        <begin position="1"/>
        <end position="21"/>
    </location>
</feature>
<comment type="caution">
    <text evidence="3">The sequence shown here is derived from an EMBL/GenBank/DDBJ whole genome shotgun (WGS) entry which is preliminary data.</text>
</comment>
<keyword evidence="4" id="KW-1185">Reference proteome</keyword>